<keyword evidence="2" id="KW-1185">Reference proteome</keyword>
<name>A0A9P6FKE9_9FUNG</name>
<evidence type="ECO:0000313" key="1">
    <source>
        <dbReference type="EMBL" id="KAF9577033.1"/>
    </source>
</evidence>
<gene>
    <name evidence="1" type="ORF">BGW38_008030</name>
</gene>
<sequence>MPDIPMGRQRLKQSALLIERRLSDLQLIFDKDLRDILGPEGTEYIDLEYLQSVDSALADFSIAQLRRAIKYDAKDSLE</sequence>
<comment type="caution">
    <text evidence="1">The sequence shown here is derived from an EMBL/GenBank/DDBJ whole genome shotgun (WGS) entry which is preliminary data.</text>
</comment>
<protein>
    <submittedName>
        <fullName evidence="1">Uncharacterized protein</fullName>
    </submittedName>
</protein>
<dbReference type="Proteomes" id="UP000780801">
    <property type="component" value="Unassembled WGS sequence"/>
</dbReference>
<dbReference type="AlphaFoldDB" id="A0A9P6FKE9"/>
<dbReference type="OrthoDB" id="2412175at2759"/>
<evidence type="ECO:0000313" key="2">
    <source>
        <dbReference type="Proteomes" id="UP000780801"/>
    </source>
</evidence>
<accession>A0A9P6FKE9</accession>
<organism evidence="1 2">
    <name type="scientific">Lunasporangiospora selenospora</name>
    <dbReference type="NCBI Taxonomy" id="979761"/>
    <lineage>
        <taxon>Eukaryota</taxon>
        <taxon>Fungi</taxon>
        <taxon>Fungi incertae sedis</taxon>
        <taxon>Mucoromycota</taxon>
        <taxon>Mortierellomycotina</taxon>
        <taxon>Mortierellomycetes</taxon>
        <taxon>Mortierellales</taxon>
        <taxon>Mortierellaceae</taxon>
        <taxon>Lunasporangiospora</taxon>
    </lineage>
</organism>
<dbReference type="EMBL" id="JAABOA010005409">
    <property type="protein sequence ID" value="KAF9577033.1"/>
    <property type="molecule type" value="Genomic_DNA"/>
</dbReference>
<reference evidence="1" key="1">
    <citation type="journal article" date="2020" name="Fungal Divers.">
        <title>Resolving the Mortierellaceae phylogeny through synthesis of multi-gene phylogenetics and phylogenomics.</title>
        <authorList>
            <person name="Vandepol N."/>
            <person name="Liber J."/>
            <person name="Desiro A."/>
            <person name="Na H."/>
            <person name="Kennedy M."/>
            <person name="Barry K."/>
            <person name="Grigoriev I.V."/>
            <person name="Miller A.N."/>
            <person name="O'Donnell K."/>
            <person name="Stajich J.E."/>
            <person name="Bonito G."/>
        </authorList>
    </citation>
    <scope>NUCLEOTIDE SEQUENCE</scope>
    <source>
        <strain evidence="1">KOD1015</strain>
    </source>
</reference>
<proteinExistence type="predicted"/>
<feature type="non-terminal residue" evidence="1">
    <location>
        <position position="1"/>
    </location>
</feature>